<evidence type="ECO:0000256" key="2">
    <source>
        <dbReference type="ARBA" id="ARBA00007400"/>
    </source>
</evidence>
<accession>A0A1M6TC34</accession>
<feature type="transmembrane region" description="Helical" evidence="7">
    <location>
        <begin position="36"/>
        <end position="57"/>
    </location>
</feature>
<evidence type="ECO:0000259" key="8">
    <source>
        <dbReference type="Pfam" id="PF01757"/>
    </source>
</evidence>
<reference evidence="9 10" key="1">
    <citation type="submission" date="2016-11" db="EMBL/GenBank/DDBJ databases">
        <authorList>
            <person name="Jaros S."/>
            <person name="Januszkiewicz K."/>
            <person name="Wedrychowicz H."/>
        </authorList>
    </citation>
    <scope>NUCLEOTIDE SEQUENCE [LARGE SCALE GENOMIC DNA]</scope>
    <source>
        <strain evidence="9 10">KHT3</strain>
    </source>
</reference>
<dbReference type="RefSeq" id="WP_175549411.1">
    <property type="nucleotide sequence ID" value="NZ_FRBD01000005.1"/>
</dbReference>
<feature type="transmembrane region" description="Helical" evidence="7">
    <location>
        <begin position="103"/>
        <end position="120"/>
    </location>
</feature>
<gene>
    <name evidence="9" type="ORF">SAMN05216463_105131</name>
</gene>
<dbReference type="AlphaFoldDB" id="A0A1M6TC34"/>
<organism evidence="9 10">
    <name type="scientific">Xylanibacter ruminicola</name>
    <name type="common">Prevotella ruminicola</name>
    <dbReference type="NCBI Taxonomy" id="839"/>
    <lineage>
        <taxon>Bacteria</taxon>
        <taxon>Pseudomonadati</taxon>
        <taxon>Bacteroidota</taxon>
        <taxon>Bacteroidia</taxon>
        <taxon>Bacteroidales</taxon>
        <taxon>Prevotellaceae</taxon>
        <taxon>Xylanibacter</taxon>
    </lineage>
</organism>
<evidence type="ECO:0000256" key="1">
    <source>
        <dbReference type="ARBA" id="ARBA00004651"/>
    </source>
</evidence>
<sequence length="351" mass="40808">MARHRIEYIDAMRGFTMILVVFAHICHFCLGDSRMGYNAVFILFRLPCFFMISGWLFESVAQRPFLEVAKHKAMVQLLPTFIFLLLLAPPPFFFHQLGTLKGGYWFTFALFEYFILYMLIVRISKKWSWLFAIAITLAAFVYARYYDSIRSASEGYQLWLIDLGGFLSVTTWRLFIFFYLGAWIKRNFEVFLRWTSKPVVIAFVVILFFLIASTSHKDNLVFEMFRFYGGGITGMIMVFTFFRLSASWLKRLHISEPLQYVGTRTLDVYLLHYFFLPRFLMPYAGQVKAYDSQFMEFLVILAISLIVLVVSLGVSYIIRLSPFLAHYLFGVKTTSTHAKCSATDDATSCGK</sequence>
<dbReference type="GO" id="GO:0005886">
    <property type="term" value="C:plasma membrane"/>
    <property type="evidence" value="ECO:0007669"/>
    <property type="project" value="UniProtKB-SubCell"/>
</dbReference>
<dbReference type="GO" id="GO:0016413">
    <property type="term" value="F:O-acetyltransferase activity"/>
    <property type="evidence" value="ECO:0007669"/>
    <property type="project" value="TreeGrafter"/>
</dbReference>
<evidence type="ECO:0000256" key="3">
    <source>
        <dbReference type="ARBA" id="ARBA00022475"/>
    </source>
</evidence>
<keyword evidence="3" id="KW-1003">Cell membrane</keyword>
<feature type="transmembrane region" description="Helical" evidence="7">
    <location>
        <begin position="77"/>
        <end position="97"/>
    </location>
</feature>
<feature type="transmembrane region" description="Helical" evidence="7">
    <location>
        <begin position="12"/>
        <end position="30"/>
    </location>
</feature>
<feature type="transmembrane region" description="Helical" evidence="7">
    <location>
        <begin position="194"/>
        <end position="213"/>
    </location>
</feature>
<feature type="domain" description="Acyltransferase 3" evidence="8">
    <location>
        <begin position="7"/>
        <end position="313"/>
    </location>
</feature>
<comment type="subcellular location">
    <subcellularLocation>
        <location evidence="1">Cell membrane</location>
        <topology evidence="1">Multi-pass membrane protein</topology>
    </subcellularLocation>
</comment>
<dbReference type="Proteomes" id="UP000184130">
    <property type="component" value="Unassembled WGS sequence"/>
</dbReference>
<keyword evidence="4 7" id="KW-0812">Transmembrane</keyword>
<comment type="similarity">
    <text evidence="2">Belongs to the acyltransferase 3 family.</text>
</comment>
<dbReference type="Pfam" id="PF01757">
    <property type="entry name" value="Acyl_transf_3"/>
    <property type="match status" value="1"/>
</dbReference>
<evidence type="ECO:0000256" key="4">
    <source>
        <dbReference type="ARBA" id="ARBA00022692"/>
    </source>
</evidence>
<proteinExistence type="inferred from homology"/>
<dbReference type="InterPro" id="IPR002656">
    <property type="entry name" value="Acyl_transf_3_dom"/>
</dbReference>
<evidence type="ECO:0000313" key="9">
    <source>
        <dbReference type="EMBL" id="SHK54396.1"/>
    </source>
</evidence>
<dbReference type="GO" id="GO:0009246">
    <property type="term" value="P:enterobacterial common antigen biosynthetic process"/>
    <property type="evidence" value="ECO:0007669"/>
    <property type="project" value="TreeGrafter"/>
</dbReference>
<protein>
    <submittedName>
        <fullName evidence="9">Fucose 4-O-acetylase</fullName>
    </submittedName>
</protein>
<dbReference type="PANTHER" id="PTHR40074">
    <property type="entry name" value="O-ACETYLTRANSFERASE WECH"/>
    <property type="match status" value="1"/>
</dbReference>
<feature type="transmembrane region" description="Helical" evidence="7">
    <location>
        <begin position="297"/>
        <end position="318"/>
    </location>
</feature>
<keyword evidence="6 7" id="KW-0472">Membrane</keyword>
<keyword evidence="5 7" id="KW-1133">Transmembrane helix</keyword>
<evidence type="ECO:0000256" key="5">
    <source>
        <dbReference type="ARBA" id="ARBA00022989"/>
    </source>
</evidence>
<dbReference type="PANTHER" id="PTHR40074:SF2">
    <property type="entry name" value="O-ACETYLTRANSFERASE WECH"/>
    <property type="match status" value="1"/>
</dbReference>
<name>A0A1M6TC34_XYLRU</name>
<feature type="transmembrane region" description="Helical" evidence="7">
    <location>
        <begin position="158"/>
        <end position="182"/>
    </location>
</feature>
<feature type="transmembrane region" description="Helical" evidence="7">
    <location>
        <begin position="127"/>
        <end position="146"/>
    </location>
</feature>
<evidence type="ECO:0000256" key="6">
    <source>
        <dbReference type="ARBA" id="ARBA00023136"/>
    </source>
</evidence>
<dbReference type="EMBL" id="FRBD01000005">
    <property type="protein sequence ID" value="SHK54396.1"/>
    <property type="molecule type" value="Genomic_DNA"/>
</dbReference>
<evidence type="ECO:0000256" key="7">
    <source>
        <dbReference type="SAM" id="Phobius"/>
    </source>
</evidence>
<feature type="transmembrane region" description="Helical" evidence="7">
    <location>
        <begin position="225"/>
        <end position="245"/>
    </location>
</feature>
<evidence type="ECO:0000313" key="10">
    <source>
        <dbReference type="Proteomes" id="UP000184130"/>
    </source>
</evidence>